<evidence type="ECO:0000256" key="1">
    <source>
        <dbReference type="ARBA" id="ARBA00009437"/>
    </source>
</evidence>
<feature type="domain" description="HTH lysR-type" evidence="5">
    <location>
        <begin position="1"/>
        <end position="58"/>
    </location>
</feature>
<organism evidence="6 7">
    <name type="scientific">Photobacterium halotolerans</name>
    <dbReference type="NCBI Taxonomy" id="265726"/>
    <lineage>
        <taxon>Bacteria</taxon>
        <taxon>Pseudomonadati</taxon>
        <taxon>Pseudomonadota</taxon>
        <taxon>Gammaproteobacteria</taxon>
        <taxon>Vibrionales</taxon>
        <taxon>Vibrionaceae</taxon>
        <taxon>Photobacterium</taxon>
    </lineage>
</organism>
<dbReference type="Pfam" id="PF00126">
    <property type="entry name" value="HTH_1"/>
    <property type="match status" value="1"/>
</dbReference>
<keyword evidence="3" id="KW-0238">DNA-binding</keyword>
<keyword evidence="2" id="KW-0805">Transcription regulation</keyword>
<dbReference type="FunFam" id="1.10.10.10:FF:000001">
    <property type="entry name" value="LysR family transcriptional regulator"/>
    <property type="match status" value="1"/>
</dbReference>
<reference evidence="6 7" key="1">
    <citation type="submission" date="2017-05" db="EMBL/GenBank/DDBJ databases">
        <title>High clonality and local adaptation shapes Vibrionaceae linages within an endangered oasis.</title>
        <authorList>
            <person name="Vazquez-Rosas-Landa M."/>
        </authorList>
    </citation>
    <scope>NUCLEOTIDE SEQUENCE [LARGE SCALE GENOMIC DNA]</scope>
    <source>
        <strain evidence="6 7">P46_P4S1P180</strain>
    </source>
</reference>
<evidence type="ECO:0000313" key="7">
    <source>
        <dbReference type="Proteomes" id="UP000465712"/>
    </source>
</evidence>
<dbReference type="Gene3D" id="1.10.10.10">
    <property type="entry name" value="Winged helix-like DNA-binding domain superfamily/Winged helix DNA-binding domain"/>
    <property type="match status" value="1"/>
</dbReference>
<dbReference type="GO" id="GO:0003700">
    <property type="term" value="F:DNA-binding transcription factor activity"/>
    <property type="evidence" value="ECO:0007669"/>
    <property type="project" value="InterPro"/>
</dbReference>
<dbReference type="EMBL" id="WXWW01000121">
    <property type="protein sequence ID" value="NAW65142.1"/>
    <property type="molecule type" value="Genomic_DNA"/>
</dbReference>
<dbReference type="InterPro" id="IPR050176">
    <property type="entry name" value="LTTR"/>
</dbReference>
<evidence type="ECO:0000259" key="5">
    <source>
        <dbReference type="PROSITE" id="PS50931"/>
    </source>
</evidence>
<dbReference type="Proteomes" id="UP000465712">
    <property type="component" value="Unassembled WGS sequence"/>
</dbReference>
<dbReference type="SUPFAM" id="SSF46785">
    <property type="entry name" value="Winged helix' DNA-binding domain"/>
    <property type="match status" value="1"/>
</dbReference>
<evidence type="ECO:0000313" key="6">
    <source>
        <dbReference type="EMBL" id="NAW65142.1"/>
    </source>
</evidence>
<dbReference type="AlphaFoldDB" id="A0A7X4WAD4"/>
<protein>
    <submittedName>
        <fullName evidence="6">LysR family transcriptional regulator</fullName>
    </submittedName>
</protein>
<accession>A0A7X4WAD4</accession>
<dbReference type="PANTHER" id="PTHR30579">
    <property type="entry name" value="TRANSCRIPTIONAL REGULATOR"/>
    <property type="match status" value="1"/>
</dbReference>
<name>A0A7X4WAD4_9GAMM</name>
<evidence type="ECO:0000256" key="4">
    <source>
        <dbReference type="ARBA" id="ARBA00023163"/>
    </source>
</evidence>
<dbReference type="Gene3D" id="3.40.190.10">
    <property type="entry name" value="Periplasmic binding protein-like II"/>
    <property type="match status" value="2"/>
</dbReference>
<dbReference type="PROSITE" id="PS50931">
    <property type="entry name" value="HTH_LYSR"/>
    <property type="match status" value="1"/>
</dbReference>
<gene>
    <name evidence="6" type="ORF">CAG72_07920</name>
</gene>
<evidence type="ECO:0000256" key="3">
    <source>
        <dbReference type="ARBA" id="ARBA00023125"/>
    </source>
</evidence>
<dbReference type="RefSeq" id="WP_161444053.1">
    <property type="nucleotide sequence ID" value="NZ_WXWW01000121.1"/>
</dbReference>
<dbReference type="PANTHER" id="PTHR30579:SF7">
    <property type="entry name" value="HTH-TYPE TRANSCRIPTIONAL REGULATOR LRHA-RELATED"/>
    <property type="match status" value="1"/>
</dbReference>
<sequence>MDIDALRSFLAFIDTGSFTRAAKQTFRTQSAISMQMKKLEQELDKCLFQREGRQLVLTHEGQQLASYARRLLSLHDEAVSSLKSNTDTQPLLIGCPDDYAETLLPHLVFLIREQLGPVQIHVTCASSVRLRQLMDKGELDAAMLTRHPDSEEGHFLMHDQGVWYGTSQTDLLHRRPLPIALFQADCKFHAAALDGLMKQEISFDLISCSSSATAQRGMVRAGLAIGAMARSSMAPDLRVLNADWLPSLPNIDIVLALASRSQSRLTAQYAKSISHAFQRNPPVIPCDSQPMDKPHGITMMKTAIKCE</sequence>
<dbReference type="SUPFAM" id="SSF53850">
    <property type="entry name" value="Periplasmic binding protein-like II"/>
    <property type="match status" value="1"/>
</dbReference>
<dbReference type="InterPro" id="IPR036390">
    <property type="entry name" value="WH_DNA-bd_sf"/>
</dbReference>
<dbReference type="GO" id="GO:0003677">
    <property type="term" value="F:DNA binding"/>
    <property type="evidence" value="ECO:0007669"/>
    <property type="project" value="UniProtKB-KW"/>
</dbReference>
<dbReference type="InterPro" id="IPR005119">
    <property type="entry name" value="LysR_subst-bd"/>
</dbReference>
<evidence type="ECO:0000256" key="2">
    <source>
        <dbReference type="ARBA" id="ARBA00023015"/>
    </source>
</evidence>
<dbReference type="InterPro" id="IPR036388">
    <property type="entry name" value="WH-like_DNA-bd_sf"/>
</dbReference>
<dbReference type="InterPro" id="IPR000847">
    <property type="entry name" value="LysR_HTH_N"/>
</dbReference>
<proteinExistence type="inferred from homology"/>
<dbReference type="PRINTS" id="PR00039">
    <property type="entry name" value="HTHLYSR"/>
</dbReference>
<dbReference type="Pfam" id="PF03466">
    <property type="entry name" value="LysR_substrate"/>
    <property type="match status" value="1"/>
</dbReference>
<keyword evidence="4" id="KW-0804">Transcription</keyword>
<comment type="similarity">
    <text evidence="1">Belongs to the LysR transcriptional regulatory family.</text>
</comment>
<comment type="caution">
    <text evidence="6">The sequence shown here is derived from an EMBL/GenBank/DDBJ whole genome shotgun (WGS) entry which is preliminary data.</text>
</comment>